<evidence type="ECO:0000313" key="3">
    <source>
        <dbReference type="Proteomes" id="UP000663856"/>
    </source>
</evidence>
<organism evidence="2 3">
    <name type="scientific">Rotaria magnacalcarata</name>
    <dbReference type="NCBI Taxonomy" id="392030"/>
    <lineage>
        <taxon>Eukaryota</taxon>
        <taxon>Metazoa</taxon>
        <taxon>Spiralia</taxon>
        <taxon>Gnathifera</taxon>
        <taxon>Rotifera</taxon>
        <taxon>Eurotatoria</taxon>
        <taxon>Bdelloidea</taxon>
        <taxon>Philodinida</taxon>
        <taxon>Philodinidae</taxon>
        <taxon>Rotaria</taxon>
    </lineage>
</organism>
<dbReference type="InterPro" id="IPR058912">
    <property type="entry name" value="HTH_animal"/>
</dbReference>
<reference evidence="2" key="1">
    <citation type="submission" date="2021-02" db="EMBL/GenBank/DDBJ databases">
        <authorList>
            <person name="Nowell W R."/>
        </authorList>
    </citation>
    <scope>NUCLEOTIDE SEQUENCE</scope>
</reference>
<sequence length="910" mass="107175">MFNYFLQLIHEYWMSVAYNLDEQTFFSLFSSFISSLWDKCSTYESSLRFRVPWPPELVFLAKDEPEYNNSNHKHLLAIERFKQIEFTPSMPLEPITMNEVAQEWKSFKPKKSSDSAGTSAYMLKQLPTEYLGIITVLFNKCAVKGNFFEESKHAKVICLSKDGMYPAENKLRPISLLPNLGKCTYESALRFRAPWPPELVFLAKAVNRARRSYRRCKTDTKLQHYLTLKELYIDQRTNFIYEKKESKLKWIAKDQNLWKIAKPTFHAFSPQFKGIKQNSKIITDDTKIVEILATYFEKHFQEPEYNNSNHKHLLAIERFKQIEFTPSIPLEPITMNEVTQEWKSFKPKKSSDSAELYLKPIPRKLTIRAKREYKIVRSIQQLLHCRTDIVIRRTDKSKVFYIGKAIDFERKAEEYMLKTEAYQEITNGRSPLSDILCAVQTLLEYLVRKQALTPKQRNQISPKLNQLELGHYHGLPKPHKPNTPLRPIIACINGPTTLISKFLNALIAPVFLTVVRETTFINDIDVIRKLEKYILDGLFQSTTKFIVIDVTDLYTMIPREGAILALLRFLEENSYQGKIGSLQIDSIMKLARLVIDNNCFVYNNTYYKQSRGGAMGSAFTQVLANIYMYYWEQDLIKYTTDHKGIYGRYIDDIFMATNQTAMEIQQQLKKMMNKDINIKITYEINTSLNFLDITITNENGQLKTSIYHKPTTEPCILPFTSDHPRHIHRNIPYAALMRAARLCSNVNDYNSEQIRIDMSLLLNNYPPKFIKRQFQRFFTSNDAMPVWEKLDEALYRRLHQRLLEQPTRREKLLKNMLKDPIRSPTVLQTKVWDKNIMFPRYQYDGSTSKTFKTKFYKWWFTNYALNGSPVEQVEIRLVPNIDRTLEKFFIHKKPKRELLTRMEKTKQPWN</sequence>
<dbReference type="PROSITE" id="PS50878">
    <property type="entry name" value="RT_POL"/>
    <property type="match status" value="1"/>
</dbReference>
<feature type="domain" description="Reverse transcriptase" evidence="1">
    <location>
        <begin position="456"/>
        <end position="706"/>
    </location>
</feature>
<dbReference type="AlphaFoldDB" id="A0A816S7H0"/>
<dbReference type="InterPro" id="IPR000477">
    <property type="entry name" value="RT_dom"/>
</dbReference>
<name>A0A816S7H0_9BILA</name>
<evidence type="ECO:0000259" key="1">
    <source>
        <dbReference type="PROSITE" id="PS50878"/>
    </source>
</evidence>
<gene>
    <name evidence="2" type="ORF">WKI299_LOCUS16878</name>
</gene>
<comment type="caution">
    <text evidence="2">The sequence shown here is derived from an EMBL/GenBank/DDBJ whole genome shotgun (WGS) entry which is preliminary data.</text>
</comment>
<dbReference type="PANTHER" id="PTHR21301">
    <property type="entry name" value="REVERSE TRANSCRIPTASE"/>
    <property type="match status" value="1"/>
</dbReference>
<protein>
    <recommendedName>
        <fullName evidence="1">Reverse transcriptase domain-containing protein</fullName>
    </recommendedName>
</protein>
<dbReference type="EMBL" id="CAJNRF010006779">
    <property type="protein sequence ID" value="CAF2084627.1"/>
    <property type="molecule type" value="Genomic_DNA"/>
</dbReference>
<accession>A0A816S7H0</accession>
<dbReference type="Proteomes" id="UP000663856">
    <property type="component" value="Unassembled WGS sequence"/>
</dbReference>
<dbReference type="PANTHER" id="PTHR21301:SF10">
    <property type="entry name" value="REVERSE TRANSCRIPTASE DOMAIN-CONTAINING PROTEIN"/>
    <property type="match status" value="1"/>
</dbReference>
<evidence type="ECO:0000313" key="2">
    <source>
        <dbReference type="EMBL" id="CAF2084627.1"/>
    </source>
</evidence>
<proteinExistence type="predicted"/>
<dbReference type="Pfam" id="PF26215">
    <property type="entry name" value="HTH_animal"/>
    <property type="match status" value="1"/>
</dbReference>